<accession>A0ACC5WQT8</accession>
<reference evidence="1 2" key="1">
    <citation type="journal article" date="2022" name="bioRxiv">
        <title>An ancient truncated duplication of the anti-Mullerian hormone receptor type 2 gene is a potential conserved master sex determinant in the Pangasiidae catfish family.</title>
        <authorList>
            <person name="Wen M."/>
            <person name="Pan Q."/>
            <person name="Jouanno E."/>
            <person name="Montfort J."/>
            <person name="Zahm M."/>
            <person name="Cabau C."/>
            <person name="Klopp C."/>
            <person name="Iampietro C."/>
            <person name="Roques C."/>
            <person name="Bouchez O."/>
            <person name="Castinel A."/>
            <person name="Donnadieu C."/>
            <person name="Parrinello H."/>
            <person name="Poncet C."/>
            <person name="Belmonte E."/>
            <person name="Gautier V."/>
            <person name="Avarre J.-C."/>
            <person name="Dugue R."/>
            <person name="Gustiano R."/>
            <person name="Ha T.T.T."/>
            <person name="Campet M."/>
            <person name="Sriphairoj K."/>
            <person name="Ribolli J."/>
            <person name="de Almeida F.L."/>
            <person name="Desvignes T."/>
            <person name="Postlethwait J.H."/>
            <person name="Bucao C.F."/>
            <person name="Robinson-Rechavi M."/>
            <person name="Bobe J."/>
            <person name="Herpin A."/>
            <person name="Guiguen Y."/>
        </authorList>
    </citation>
    <scope>NUCLEOTIDE SEQUENCE [LARGE SCALE GENOMIC DNA]</scope>
    <source>
        <strain evidence="1">YG-Dec2019</strain>
    </source>
</reference>
<organism evidence="1 2">
    <name type="scientific">Pangasianodon gigas</name>
    <name type="common">Mekong giant catfish</name>
    <name type="synonym">Pangasius gigas</name>
    <dbReference type="NCBI Taxonomy" id="30993"/>
    <lineage>
        <taxon>Eukaryota</taxon>
        <taxon>Metazoa</taxon>
        <taxon>Chordata</taxon>
        <taxon>Craniata</taxon>
        <taxon>Vertebrata</taxon>
        <taxon>Euteleostomi</taxon>
        <taxon>Actinopterygii</taxon>
        <taxon>Neopterygii</taxon>
        <taxon>Teleostei</taxon>
        <taxon>Ostariophysi</taxon>
        <taxon>Siluriformes</taxon>
        <taxon>Pangasiidae</taxon>
        <taxon>Pangasianodon</taxon>
    </lineage>
</organism>
<name>A0ACC5WQT8_PANGG</name>
<keyword evidence="2" id="KW-1185">Reference proteome</keyword>
<sequence length="105" mass="11595">MCRSQPGSNEARASSRSLDTSVNFKRSEEMRRSGSVSSNRTDSTSDYPPTFNDDNSTTMCRSQPGSKEARASSRSLDTSVNFKQSEEMRRSGSVSSNRTDSTSDY</sequence>
<protein>
    <submittedName>
        <fullName evidence="1">Uncharacterized protein</fullName>
    </submittedName>
</protein>
<dbReference type="EMBL" id="CM040461">
    <property type="protein sequence ID" value="MCI4381371.1"/>
    <property type="molecule type" value="Genomic_DNA"/>
</dbReference>
<proteinExistence type="predicted"/>
<comment type="caution">
    <text evidence="1">The sequence shown here is derived from an EMBL/GenBank/DDBJ whole genome shotgun (WGS) entry which is preliminary data.</text>
</comment>
<feature type="non-terminal residue" evidence="1">
    <location>
        <position position="105"/>
    </location>
</feature>
<evidence type="ECO:0000313" key="2">
    <source>
        <dbReference type="Proteomes" id="UP000829447"/>
    </source>
</evidence>
<dbReference type="Proteomes" id="UP000829447">
    <property type="component" value="Linkage Group LG8"/>
</dbReference>
<gene>
    <name evidence="1" type="ORF">PGIGA_G00250760</name>
</gene>
<evidence type="ECO:0000313" key="1">
    <source>
        <dbReference type="EMBL" id="MCI4381371.1"/>
    </source>
</evidence>